<gene>
    <name evidence="3" type="ORF">F9U64_20720</name>
</gene>
<dbReference type="PANTHER" id="PTHR37291">
    <property type="entry name" value="5-METHYLCYTOSINE-SPECIFIC RESTRICTION ENZYME B"/>
    <property type="match status" value="1"/>
</dbReference>
<evidence type="ECO:0000256" key="1">
    <source>
        <dbReference type="SAM" id="MobiDB-lite"/>
    </source>
</evidence>
<dbReference type="AlphaFoldDB" id="A0A7C8L494"/>
<dbReference type="InterPro" id="IPR011704">
    <property type="entry name" value="ATPase_dyneun-rel_AAA"/>
</dbReference>
<feature type="domain" description="ATPase dynein-related AAA" evidence="2">
    <location>
        <begin position="228"/>
        <end position="407"/>
    </location>
</feature>
<dbReference type="Proteomes" id="UP000480246">
    <property type="component" value="Unassembled WGS sequence"/>
</dbReference>
<keyword evidence="4" id="KW-1185">Reference proteome</keyword>
<reference evidence="3 4" key="1">
    <citation type="submission" date="2019-10" db="EMBL/GenBank/DDBJ databases">
        <title>Gracilibacillus sp. nov. isolated from rice seeds.</title>
        <authorList>
            <person name="He S."/>
        </authorList>
    </citation>
    <scope>NUCLEOTIDE SEQUENCE [LARGE SCALE GENOMIC DNA]</scope>
    <source>
        <strain evidence="3 4">TD8</strain>
    </source>
</reference>
<dbReference type="SUPFAM" id="SSF52540">
    <property type="entry name" value="P-loop containing nucleoside triphosphate hydrolases"/>
    <property type="match status" value="1"/>
</dbReference>
<organism evidence="3 4">
    <name type="scientific">Gracilibacillus oryzae</name>
    <dbReference type="NCBI Taxonomy" id="1672701"/>
    <lineage>
        <taxon>Bacteria</taxon>
        <taxon>Bacillati</taxon>
        <taxon>Bacillota</taxon>
        <taxon>Bacilli</taxon>
        <taxon>Bacillales</taxon>
        <taxon>Bacillaceae</taxon>
        <taxon>Gracilibacillus</taxon>
    </lineage>
</organism>
<accession>A0A7C8L494</accession>
<evidence type="ECO:0000313" key="4">
    <source>
        <dbReference type="Proteomes" id="UP000480246"/>
    </source>
</evidence>
<comment type="caution">
    <text evidence="3">The sequence shown here is derived from an EMBL/GenBank/DDBJ whole genome shotgun (WGS) entry which is preliminary data.</text>
</comment>
<dbReference type="Gene3D" id="3.40.50.300">
    <property type="entry name" value="P-loop containing nucleotide triphosphate hydrolases"/>
    <property type="match status" value="1"/>
</dbReference>
<dbReference type="InterPro" id="IPR027417">
    <property type="entry name" value="P-loop_NTPase"/>
</dbReference>
<dbReference type="GO" id="GO:0005524">
    <property type="term" value="F:ATP binding"/>
    <property type="evidence" value="ECO:0007669"/>
    <property type="project" value="InterPro"/>
</dbReference>
<protein>
    <submittedName>
        <fullName evidence="3">AAA domain-containing protein</fullName>
    </submittedName>
</protein>
<evidence type="ECO:0000259" key="2">
    <source>
        <dbReference type="Pfam" id="PF07728"/>
    </source>
</evidence>
<dbReference type="PANTHER" id="PTHR37291:SF1">
    <property type="entry name" value="TYPE IV METHYL-DIRECTED RESTRICTION ENZYME ECOKMCRB SUBUNIT"/>
    <property type="match status" value="1"/>
</dbReference>
<dbReference type="GO" id="GO:0016887">
    <property type="term" value="F:ATP hydrolysis activity"/>
    <property type="evidence" value="ECO:0007669"/>
    <property type="project" value="InterPro"/>
</dbReference>
<feature type="region of interest" description="Disordered" evidence="1">
    <location>
        <begin position="543"/>
        <end position="568"/>
    </location>
</feature>
<evidence type="ECO:0000313" key="3">
    <source>
        <dbReference type="EMBL" id="KAB8126059.1"/>
    </source>
</evidence>
<dbReference type="Pfam" id="PF07728">
    <property type="entry name" value="AAA_5"/>
    <property type="match status" value="1"/>
</dbReference>
<sequence>MFQQELQKVQKVLEETSDIHLSNEYDALLIKPLASSNLMRDNRTSSSKQSHIALSGKDSQDFFPYVDIFHYTDSSFKDQSMKSFYVLQVPVDLNENNVSYANLQEVEFNFDSTGTLSAKGSVKLSRPGSSPQIELGNTSTSDDVFCNFRRLFYEGDFLIILKEKKKVKYEAYIIKSEDGQRLQLNDTVEFEANRSQSTIVDLEEITPDNLGNMEEIIDTHEGIVGENVIYYGAPGTGKSFGITQNIKGSYPNFEDEESMESSFVFRTTLHPEYSYSDFVGQIMPKVEGDSIKYVFTPGVFTRALSRAIAFEDVNQPVFLVLEELSRANVATVFGDLFQLLDRKNGKSEYAISNSLIAKEVYNLSEFEADNDAGNKKIYLPKNLIIYGTVNTNDQNVFVMDTAFKRRFKWKYISTKPVTDQDGEELNNPVISIGNGVKVKWWEFYQKLNDYITGDMKLGEDKQVGQFFMQFTEDEIENNSQVQNKLLQYLWDDVEQASFTGKKLFNNVSNYSNLYEMFERNEDVFHVDFLSTLELDIQKVNGELKGTEGHSTEIEPLEDTGRNTDVSDE</sequence>
<proteinExistence type="predicted"/>
<dbReference type="EMBL" id="WEID01000117">
    <property type="protein sequence ID" value="KAB8126059.1"/>
    <property type="molecule type" value="Genomic_DNA"/>
</dbReference>
<dbReference type="InterPro" id="IPR052934">
    <property type="entry name" value="Methyl-DNA_Rec/Restrict_Enz"/>
</dbReference>
<dbReference type="RefSeq" id="WP_153406784.1">
    <property type="nucleotide sequence ID" value="NZ_ML762453.1"/>
</dbReference>
<dbReference type="OrthoDB" id="9781481at2"/>
<name>A0A7C8L494_9BACI</name>